<dbReference type="EMBL" id="QUMS01000001">
    <property type="protein sequence ID" value="REG10211.1"/>
    <property type="molecule type" value="Genomic_DNA"/>
</dbReference>
<dbReference type="PANTHER" id="PTHR11076">
    <property type="entry name" value="DNA REPAIR POLYMERASE UMUC / TRANSFERASE FAMILY MEMBER"/>
    <property type="match status" value="1"/>
</dbReference>
<accession>A0A3E0AET9</accession>
<protein>
    <recommendedName>
        <fullName evidence="12">DNA polymerase IV</fullName>
        <shortName evidence="12">Pol IV</shortName>
        <ecNumber evidence="12">2.7.7.7</ecNumber>
    </recommendedName>
</protein>
<dbReference type="Gene3D" id="1.10.150.20">
    <property type="entry name" value="5' to 3' exonuclease, C-terminal subdomain"/>
    <property type="match status" value="1"/>
</dbReference>
<comment type="cofactor">
    <cofactor evidence="12">
        <name>Mg(2+)</name>
        <dbReference type="ChEBI" id="CHEBI:18420"/>
    </cofactor>
    <text evidence="12">Binds 2 magnesium ions per subunit.</text>
</comment>
<evidence type="ECO:0000256" key="10">
    <source>
        <dbReference type="ARBA" id="ARBA00023204"/>
    </source>
</evidence>
<dbReference type="GO" id="GO:0006261">
    <property type="term" value="P:DNA-templated DNA replication"/>
    <property type="evidence" value="ECO:0007669"/>
    <property type="project" value="UniProtKB-UniRule"/>
</dbReference>
<keyword evidence="7 12" id="KW-0227">DNA damage</keyword>
<dbReference type="Gene3D" id="3.30.1490.100">
    <property type="entry name" value="DNA polymerase, Y-family, little finger domain"/>
    <property type="match status" value="1"/>
</dbReference>
<evidence type="ECO:0000256" key="2">
    <source>
        <dbReference type="ARBA" id="ARBA00022457"/>
    </source>
</evidence>
<feature type="domain" description="UmuC" evidence="13">
    <location>
        <begin position="5"/>
        <end position="191"/>
    </location>
</feature>
<dbReference type="Pfam" id="PF11798">
    <property type="entry name" value="IMS_HHH"/>
    <property type="match status" value="1"/>
</dbReference>
<evidence type="ECO:0000256" key="3">
    <source>
        <dbReference type="ARBA" id="ARBA00022679"/>
    </source>
</evidence>
<gene>
    <name evidence="12" type="primary">dinB</name>
    <name evidence="14" type="ORF">DFR64_0062</name>
</gene>
<reference evidence="14 15" key="1">
    <citation type="submission" date="2018-08" db="EMBL/GenBank/DDBJ databases">
        <title>Genomic Encyclopedia of Type Strains, Phase IV (KMG-IV): sequencing the most valuable type-strain genomes for metagenomic binning, comparative biology and taxonomic classification.</title>
        <authorList>
            <person name="Goeker M."/>
        </authorList>
    </citation>
    <scope>NUCLEOTIDE SEQUENCE [LARGE SCALE GENOMIC DNA]</scope>
    <source>
        <strain evidence="14 15">DSM 23923</strain>
    </source>
</reference>
<evidence type="ECO:0000256" key="8">
    <source>
        <dbReference type="ARBA" id="ARBA00022842"/>
    </source>
</evidence>
<dbReference type="NCBIfam" id="NF002677">
    <property type="entry name" value="PRK02406.1"/>
    <property type="match status" value="1"/>
</dbReference>
<feature type="active site" evidence="12">
    <location>
        <position position="105"/>
    </location>
</feature>
<keyword evidence="5 12" id="KW-0235">DNA replication</keyword>
<feature type="site" description="Substrate discrimination" evidence="12">
    <location>
        <position position="14"/>
    </location>
</feature>
<keyword evidence="3 12" id="KW-0808">Transferase</keyword>
<dbReference type="Pfam" id="PF00817">
    <property type="entry name" value="IMS"/>
    <property type="match status" value="1"/>
</dbReference>
<keyword evidence="12" id="KW-0963">Cytoplasm</keyword>
<evidence type="ECO:0000313" key="14">
    <source>
        <dbReference type="EMBL" id="REG10211.1"/>
    </source>
</evidence>
<dbReference type="GO" id="GO:0003887">
    <property type="term" value="F:DNA-directed DNA polymerase activity"/>
    <property type="evidence" value="ECO:0007669"/>
    <property type="project" value="UniProtKB-UniRule"/>
</dbReference>
<dbReference type="GO" id="GO:0006281">
    <property type="term" value="P:DNA repair"/>
    <property type="evidence" value="ECO:0007669"/>
    <property type="project" value="UniProtKB-UniRule"/>
</dbReference>
<dbReference type="GO" id="GO:0009432">
    <property type="term" value="P:SOS response"/>
    <property type="evidence" value="ECO:0007669"/>
    <property type="project" value="TreeGrafter"/>
</dbReference>
<keyword evidence="8 12" id="KW-0460">Magnesium</keyword>
<keyword evidence="12" id="KW-0238">DNA-binding</keyword>
<dbReference type="InterPro" id="IPR043128">
    <property type="entry name" value="Rev_trsase/Diguanyl_cyclase"/>
</dbReference>
<dbReference type="Proteomes" id="UP000256388">
    <property type="component" value="Unassembled WGS sequence"/>
</dbReference>
<evidence type="ECO:0000256" key="1">
    <source>
        <dbReference type="ARBA" id="ARBA00010945"/>
    </source>
</evidence>
<comment type="subcellular location">
    <subcellularLocation>
        <location evidence="12">Cytoplasm</location>
    </subcellularLocation>
</comment>
<dbReference type="GO" id="GO:0042276">
    <property type="term" value="P:error-prone translesion synthesis"/>
    <property type="evidence" value="ECO:0007669"/>
    <property type="project" value="TreeGrafter"/>
</dbReference>
<keyword evidence="9 12" id="KW-0239">DNA-directed DNA polymerase</keyword>
<comment type="catalytic activity">
    <reaction evidence="11 12">
        <text>DNA(n) + a 2'-deoxyribonucleoside 5'-triphosphate = DNA(n+1) + diphosphate</text>
        <dbReference type="Rhea" id="RHEA:22508"/>
        <dbReference type="Rhea" id="RHEA-COMP:17339"/>
        <dbReference type="Rhea" id="RHEA-COMP:17340"/>
        <dbReference type="ChEBI" id="CHEBI:33019"/>
        <dbReference type="ChEBI" id="CHEBI:61560"/>
        <dbReference type="ChEBI" id="CHEBI:173112"/>
        <dbReference type="EC" id="2.7.7.7"/>
    </reaction>
</comment>
<dbReference type="FunFam" id="3.30.1490.100:FF:000004">
    <property type="entry name" value="DNA polymerase IV"/>
    <property type="match status" value="1"/>
</dbReference>
<dbReference type="GO" id="GO:0003684">
    <property type="term" value="F:damaged DNA binding"/>
    <property type="evidence" value="ECO:0007669"/>
    <property type="project" value="InterPro"/>
</dbReference>
<dbReference type="GO" id="GO:0000287">
    <property type="term" value="F:magnesium ion binding"/>
    <property type="evidence" value="ECO:0007669"/>
    <property type="project" value="UniProtKB-UniRule"/>
</dbReference>
<dbReference type="InterPro" id="IPR017961">
    <property type="entry name" value="DNA_pol_Y-fam_little_finger"/>
</dbReference>
<organism evidence="14 15">
    <name type="scientific">Pelolinea submarina</name>
    <dbReference type="NCBI Taxonomy" id="913107"/>
    <lineage>
        <taxon>Bacteria</taxon>
        <taxon>Bacillati</taxon>
        <taxon>Chloroflexota</taxon>
        <taxon>Anaerolineae</taxon>
        <taxon>Anaerolineales</taxon>
        <taxon>Anaerolineaceae</taxon>
        <taxon>Pelolinea</taxon>
    </lineage>
</organism>
<dbReference type="InterPro" id="IPR022880">
    <property type="entry name" value="DNApol_IV"/>
</dbReference>
<keyword evidence="6 12" id="KW-0479">Metal-binding</keyword>
<dbReference type="Gene3D" id="3.40.1170.60">
    <property type="match status" value="1"/>
</dbReference>
<dbReference type="EC" id="2.7.7.7" evidence="12"/>
<evidence type="ECO:0000256" key="6">
    <source>
        <dbReference type="ARBA" id="ARBA00022723"/>
    </source>
</evidence>
<evidence type="ECO:0000256" key="4">
    <source>
        <dbReference type="ARBA" id="ARBA00022695"/>
    </source>
</evidence>
<dbReference type="InterPro" id="IPR001126">
    <property type="entry name" value="UmuC"/>
</dbReference>
<comment type="similarity">
    <text evidence="1 12">Belongs to the DNA polymerase type-Y family.</text>
</comment>
<comment type="function">
    <text evidence="12">Poorly processive, error-prone DNA polymerase involved in untargeted mutagenesis. Copies undamaged DNA at stalled replication forks, which arise in vivo from mismatched or misaligned primer ends. These misaligned primers can be extended by PolIV. Exhibits no 3'-5' exonuclease (proofreading) activity. May be involved in translesional synthesis, in conjunction with the beta clamp from PolIII.</text>
</comment>
<dbReference type="RefSeq" id="WP_116223406.1">
    <property type="nucleotide sequence ID" value="NZ_AP018437.1"/>
</dbReference>
<proteinExistence type="inferred from homology"/>
<keyword evidence="4 12" id="KW-0548">Nucleotidyltransferase</keyword>
<dbReference type="InterPro" id="IPR043502">
    <property type="entry name" value="DNA/RNA_pol_sf"/>
</dbReference>
<sequence>MARKILHMDLDAFFCAVEEKFDPSLKGQAFATGGSPDGRGVVTSASYAARKYGIHSAMPMKQALRQYPQLKLVRSHYRDYVELSRQVMDIIRGLTPLVEQISIDEAFLDVSDLPQSGEEIARELQQKIYSELGLPCSIGVASNKLMAKIATNQGKARHKLPSSPMAILNIPAGEEEAFLADLPIGEMWGVGPKSAAKFKALGIEKIGDIVKQPQPWLEQHFGKFAVELVERARGIDDRPVAEYEGVKSISNEVTFFEDLGDQQLLLRTIRILSEKVGGRLRKKGLAGKTVRIKLRWPNFETITRQVTLEQPTNQDSLIFQTAKELFLAEWKAGKKIRLIGVGVAQICTVYQQLSLLDDSYQKEKNLLQALDDLHARFGRDAIQKGIQSDDYRSWKDS</sequence>
<dbReference type="PANTHER" id="PTHR11076:SF33">
    <property type="entry name" value="DNA POLYMERASE KAPPA"/>
    <property type="match status" value="1"/>
</dbReference>
<evidence type="ECO:0000256" key="9">
    <source>
        <dbReference type="ARBA" id="ARBA00022932"/>
    </source>
</evidence>
<comment type="caution">
    <text evidence="14">The sequence shown here is derived from an EMBL/GenBank/DDBJ whole genome shotgun (WGS) entry which is preliminary data.</text>
</comment>
<evidence type="ECO:0000313" key="15">
    <source>
        <dbReference type="Proteomes" id="UP000256388"/>
    </source>
</evidence>
<feature type="binding site" evidence="12">
    <location>
        <position position="9"/>
    </location>
    <ligand>
        <name>Mg(2+)</name>
        <dbReference type="ChEBI" id="CHEBI:18420"/>
    </ligand>
</feature>
<keyword evidence="15" id="KW-1185">Reference proteome</keyword>
<dbReference type="CDD" id="cd03586">
    <property type="entry name" value="PolY_Pol_IV_kappa"/>
    <property type="match status" value="1"/>
</dbReference>
<dbReference type="OrthoDB" id="9808813at2"/>
<dbReference type="PROSITE" id="PS50173">
    <property type="entry name" value="UMUC"/>
    <property type="match status" value="1"/>
</dbReference>
<dbReference type="GO" id="GO:0005829">
    <property type="term" value="C:cytosol"/>
    <property type="evidence" value="ECO:0007669"/>
    <property type="project" value="TreeGrafter"/>
</dbReference>
<keyword evidence="2 12" id="KW-0515">Mutator protein</keyword>
<dbReference type="InterPro" id="IPR050116">
    <property type="entry name" value="DNA_polymerase-Y"/>
</dbReference>
<dbReference type="HAMAP" id="MF_01113">
    <property type="entry name" value="DNApol_IV"/>
    <property type="match status" value="1"/>
</dbReference>
<evidence type="ECO:0000256" key="11">
    <source>
        <dbReference type="ARBA" id="ARBA00049244"/>
    </source>
</evidence>
<evidence type="ECO:0000256" key="12">
    <source>
        <dbReference type="HAMAP-Rule" id="MF_01113"/>
    </source>
</evidence>
<keyword evidence="10 12" id="KW-0234">DNA repair</keyword>
<dbReference type="SUPFAM" id="SSF56672">
    <property type="entry name" value="DNA/RNA polymerases"/>
    <property type="match status" value="1"/>
</dbReference>
<dbReference type="Gene3D" id="3.30.70.270">
    <property type="match status" value="1"/>
</dbReference>
<dbReference type="AlphaFoldDB" id="A0A3E0AET9"/>
<evidence type="ECO:0000256" key="5">
    <source>
        <dbReference type="ARBA" id="ARBA00022705"/>
    </source>
</evidence>
<dbReference type="InterPro" id="IPR036775">
    <property type="entry name" value="DNA_pol_Y-fam_lit_finger_sf"/>
</dbReference>
<name>A0A3E0AET9_9CHLR</name>
<dbReference type="SUPFAM" id="SSF100879">
    <property type="entry name" value="Lesion bypass DNA polymerase (Y-family), little finger domain"/>
    <property type="match status" value="1"/>
</dbReference>
<dbReference type="Pfam" id="PF11799">
    <property type="entry name" value="IMS_C"/>
    <property type="match status" value="1"/>
</dbReference>
<evidence type="ECO:0000256" key="7">
    <source>
        <dbReference type="ARBA" id="ARBA00022763"/>
    </source>
</evidence>
<dbReference type="InterPro" id="IPR024728">
    <property type="entry name" value="PolY_HhH_motif"/>
</dbReference>
<comment type="subunit">
    <text evidence="12">Monomer.</text>
</comment>
<feature type="binding site" evidence="12">
    <location>
        <position position="104"/>
    </location>
    <ligand>
        <name>Mg(2+)</name>
        <dbReference type="ChEBI" id="CHEBI:18420"/>
    </ligand>
</feature>
<evidence type="ECO:0000259" key="13">
    <source>
        <dbReference type="PROSITE" id="PS50173"/>
    </source>
</evidence>